<comment type="caution">
    <text evidence="8">Lacks conserved residue(s) required for the propagation of feature annotation.</text>
</comment>
<reference evidence="10" key="1">
    <citation type="submission" date="2024-05" db="EMBL/GenBank/DDBJ databases">
        <title>Metabacillus sp. nov., isolated from the rhizosphere soil of tomato plants.</title>
        <authorList>
            <person name="Ma R."/>
        </authorList>
    </citation>
    <scope>NUCLEOTIDE SEQUENCE</scope>
    <source>
        <strain evidence="10">DBTR6</strain>
    </source>
</reference>
<dbReference type="InterPro" id="IPR036480">
    <property type="entry name" value="CarbP_synth_ssu_N_sf"/>
</dbReference>
<dbReference type="Gene3D" id="3.50.30.20">
    <property type="entry name" value="Carbamoyl-phosphate synthase small subunit, N-terminal domain"/>
    <property type="match status" value="1"/>
</dbReference>
<dbReference type="CDD" id="cd01744">
    <property type="entry name" value="GATase1_CPSase"/>
    <property type="match status" value="1"/>
</dbReference>
<keyword evidence="8" id="KW-0665">Pyrimidine biosynthesis</keyword>
<comment type="catalytic activity">
    <reaction evidence="8">
        <text>L-glutamine + H2O = L-glutamate + NH4(+)</text>
        <dbReference type="Rhea" id="RHEA:15889"/>
        <dbReference type="ChEBI" id="CHEBI:15377"/>
        <dbReference type="ChEBI" id="CHEBI:28938"/>
        <dbReference type="ChEBI" id="CHEBI:29985"/>
        <dbReference type="ChEBI" id="CHEBI:58359"/>
    </reaction>
</comment>
<evidence type="ECO:0000256" key="2">
    <source>
        <dbReference type="ARBA" id="ARBA00007800"/>
    </source>
</evidence>
<feature type="active site" description="Nucleophile" evidence="8">
    <location>
        <position position="240"/>
    </location>
</feature>
<dbReference type="InterPro" id="IPR002474">
    <property type="entry name" value="CarbamoylP_synth_ssu_N"/>
</dbReference>
<feature type="binding site" evidence="8">
    <location>
        <position position="282"/>
    </location>
    <ligand>
        <name>L-glutamine</name>
        <dbReference type="ChEBI" id="CHEBI:58359"/>
    </ligand>
</feature>
<evidence type="ECO:0000256" key="1">
    <source>
        <dbReference type="ARBA" id="ARBA00005077"/>
    </source>
</evidence>
<feature type="region of interest" description="CPSase" evidence="8">
    <location>
        <begin position="1"/>
        <end position="165"/>
    </location>
</feature>
<evidence type="ECO:0000256" key="3">
    <source>
        <dbReference type="ARBA" id="ARBA00022598"/>
    </source>
</evidence>
<comment type="function">
    <text evidence="8">Small subunit of the glutamine-dependent carbamoyl phosphate synthetase (CPSase). CPSase catalyzes the formation of carbamoyl phosphate from the ammonia moiety of glutamine, carbonate, and phosphate donated by ATP, constituting the first step of 2 biosynthetic pathways, one leading to arginine and/or urea and the other to pyrimidine nucleotides. The small subunit (glutamine amidotransferase) binds and cleaves glutamine to supply the large subunit with the substrate ammonia.</text>
</comment>
<dbReference type="HAMAP" id="MF_01209">
    <property type="entry name" value="CPSase_S_chain"/>
    <property type="match status" value="1"/>
</dbReference>
<gene>
    <name evidence="8" type="primary">carA</name>
    <name evidence="10" type="ORF">K9V48_17240</name>
</gene>
<name>A0ABS7UVG7_9BACI</name>
<feature type="active site" evidence="8">
    <location>
        <position position="325"/>
    </location>
</feature>
<dbReference type="RefSeq" id="WP_224140273.1">
    <property type="nucleotide sequence ID" value="NZ_JAIQUM010000042.1"/>
</dbReference>
<comment type="caution">
    <text evidence="10">The sequence shown here is derived from an EMBL/GenBank/DDBJ whole genome shotgun (WGS) entry which is preliminary data.</text>
</comment>
<evidence type="ECO:0000313" key="11">
    <source>
        <dbReference type="Proteomes" id="UP001165287"/>
    </source>
</evidence>
<evidence type="ECO:0000256" key="7">
    <source>
        <dbReference type="ARBA" id="ARBA00048816"/>
    </source>
</evidence>
<keyword evidence="8" id="KW-0028">Amino-acid biosynthesis</keyword>
<dbReference type="PANTHER" id="PTHR43418">
    <property type="entry name" value="MULTIFUNCTIONAL TRYPTOPHAN BIOSYNTHESIS PROTEIN-RELATED"/>
    <property type="match status" value="1"/>
</dbReference>
<dbReference type="NCBIfam" id="TIGR01368">
    <property type="entry name" value="CPSaseIIsmall"/>
    <property type="match status" value="1"/>
</dbReference>
<dbReference type="InterPro" id="IPR006274">
    <property type="entry name" value="CarbamoylP_synth_ssu"/>
</dbReference>
<feature type="binding site" evidence="8">
    <location>
        <position position="215"/>
    </location>
    <ligand>
        <name>L-glutamine</name>
        <dbReference type="ChEBI" id="CHEBI:58359"/>
    </ligand>
</feature>
<feature type="domain" description="Carbamoyl-phosphate synthase small subunit N-terminal" evidence="9">
    <location>
        <begin position="1"/>
        <end position="132"/>
    </location>
</feature>
<feature type="binding site" evidence="8">
    <location>
        <position position="241"/>
    </location>
    <ligand>
        <name>L-glutamine</name>
        <dbReference type="ChEBI" id="CHEBI:58359"/>
    </ligand>
</feature>
<dbReference type="SMART" id="SM01097">
    <property type="entry name" value="CPSase_sm_chain"/>
    <property type="match status" value="1"/>
</dbReference>
<feature type="binding site" evidence="8">
    <location>
        <position position="285"/>
    </location>
    <ligand>
        <name>L-glutamine</name>
        <dbReference type="ChEBI" id="CHEBI:58359"/>
    </ligand>
</feature>
<protein>
    <recommendedName>
        <fullName evidence="8">Carbamoyl phosphate synthase small chain</fullName>
        <ecNumber evidence="8">6.3.5.5</ecNumber>
    </recommendedName>
    <alternativeName>
        <fullName evidence="8">Carbamoyl phosphate synthetase glutamine chain</fullName>
    </alternativeName>
</protein>
<evidence type="ECO:0000256" key="5">
    <source>
        <dbReference type="ARBA" id="ARBA00022840"/>
    </source>
</evidence>
<keyword evidence="5 8" id="KW-0067">ATP-binding</keyword>
<keyword evidence="6 8" id="KW-0315">Glutamine amidotransferase</keyword>
<comment type="catalytic activity">
    <reaction evidence="7 8">
        <text>hydrogencarbonate + L-glutamine + 2 ATP + H2O = carbamoyl phosphate + L-glutamate + 2 ADP + phosphate + 2 H(+)</text>
        <dbReference type="Rhea" id="RHEA:18633"/>
        <dbReference type="ChEBI" id="CHEBI:15377"/>
        <dbReference type="ChEBI" id="CHEBI:15378"/>
        <dbReference type="ChEBI" id="CHEBI:17544"/>
        <dbReference type="ChEBI" id="CHEBI:29985"/>
        <dbReference type="ChEBI" id="CHEBI:30616"/>
        <dbReference type="ChEBI" id="CHEBI:43474"/>
        <dbReference type="ChEBI" id="CHEBI:58228"/>
        <dbReference type="ChEBI" id="CHEBI:58359"/>
        <dbReference type="ChEBI" id="CHEBI:456216"/>
        <dbReference type="EC" id="6.3.5.5"/>
    </reaction>
</comment>
<dbReference type="Pfam" id="PF00117">
    <property type="entry name" value="GATase"/>
    <property type="match status" value="1"/>
</dbReference>
<keyword evidence="8" id="KW-0055">Arginine biosynthesis</keyword>
<comment type="similarity">
    <text evidence="2 8">Belongs to the CarA family.</text>
</comment>
<evidence type="ECO:0000256" key="4">
    <source>
        <dbReference type="ARBA" id="ARBA00022741"/>
    </source>
</evidence>
<dbReference type="PRINTS" id="PR00099">
    <property type="entry name" value="CPSGATASE"/>
</dbReference>
<evidence type="ECO:0000256" key="8">
    <source>
        <dbReference type="HAMAP-Rule" id="MF_01209"/>
    </source>
</evidence>
<evidence type="ECO:0000256" key="6">
    <source>
        <dbReference type="ARBA" id="ARBA00022962"/>
    </source>
</evidence>
<dbReference type="SUPFAM" id="SSF52021">
    <property type="entry name" value="Carbamoyl phosphate synthetase, small subunit N-terminal domain"/>
    <property type="match status" value="1"/>
</dbReference>
<sequence>MKGYLHLEDGSVYTGEIEHGSSQDISGEIVFFTGMTGYQEVLTDPSFKNQIVVFTYPLIGNYGINSNDVESLQPHVKAVVMYECTDQYSHYEAKHSLKEYLQKWNIPIIHHIDTRSVVKKIRHQGSMAATISKEIKKEEQPSTIYEDGVFEVTSSSIETYGEGEKHIVLIDFGYKKSILTSLVNRGCKVTTIPLSMMNKVVELDPDGVVLSNGPGNPEMLKSYFSQIKQIVSSYPTLGICLGHQLISLSFGAKTKKLLFGHRGANQPVLDTKTKKVFMTSQNHSYVVIGESLKQTDLITRFYNINDDSIEGLSHATLPILTAQFHPEAHPGPTDSEWIFDEFLDLVAVAKGDILYA</sequence>
<comment type="pathway">
    <text evidence="1 8">Amino-acid biosynthesis; L-arginine biosynthesis; carbamoyl phosphate from bicarbonate: step 1/1.</text>
</comment>
<proteinExistence type="inferred from homology"/>
<dbReference type="PRINTS" id="PR00096">
    <property type="entry name" value="GATASE"/>
</dbReference>
<evidence type="ECO:0000313" key="10">
    <source>
        <dbReference type="EMBL" id="MBZ5751945.1"/>
    </source>
</evidence>
<dbReference type="InterPro" id="IPR050472">
    <property type="entry name" value="Anth_synth/Amidotransfase"/>
</dbReference>
<accession>A0ABS7UVG7</accession>
<feature type="active site" evidence="8">
    <location>
        <position position="327"/>
    </location>
</feature>
<feature type="binding site" evidence="8">
    <location>
        <position position="46"/>
    </location>
    <ligand>
        <name>L-glutamine</name>
        <dbReference type="ChEBI" id="CHEBI:58359"/>
    </ligand>
</feature>
<feature type="binding site" evidence="8">
    <location>
        <position position="244"/>
    </location>
    <ligand>
        <name>L-glutamine</name>
        <dbReference type="ChEBI" id="CHEBI:58359"/>
    </ligand>
</feature>
<dbReference type="InterPro" id="IPR029062">
    <property type="entry name" value="Class_I_gatase-like"/>
</dbReference>
<dbReference type="PRINTS" id="PR00097">
    <property type="entry name" value="ANTSNTHASEII"/>
</dbReference>
<keyword evidence="3 8" id="KW-0436">Ligase</keyword>
<dbReference type="Proteomes" id="UP001165287">
    <property type="component" value="Unassembled WGS sequence"/>
</dbReference>
<feature type="binding site" evidence="8">
    <location>
        <position position="213"/>
    </location>
    <ligand>
        <name>L-glutamine</name>
        <dbReference type="ChEBI" id="CHEBI:58359"/>
    </ligand>
</feature>
<dbReference type="InterPro" id="IPR035686">
    <property type="entry name" value="CPSase_GATase1"/>
</dbReference>
<dbReference type="PANTHER" id="PTHR43418:SF7">
    <property type="entry name" value="CARBAMOYL-PHOSPHATE SYNTHASE SMALL CHAIN"/>
    <property type="match status" value="1"/>
</dbReference>
<dbReference type="NCBIfam" id="NF009475">
    <property type="entry name" value="PRK12838.1"/>
    <property type="match status" value="1"/>
</dbReference>
<organism evidence="10 11">
    <name type="scientific">Metabacillus rhizolycopersici</name>
    <dbReference type="NCBI Taxonomy" id="2875709"/>
    <lineage>
        <taxon>Bacteria</taxon>
        <taxon>Bacillati</taxon>
        <taxon>Bacillota</taxon>
        <taxon>Bacilli</taxon>
        <taxon>Bacillales</taxon>
        <taxon>Bacillaceae</taxon>
        <taxon>Metabacillus</taxon>
    </lineage>
</organism>
<keyword evidence="4 8" id="KW-0547">Nucleotide-binding</keyword>
<comment type="pathway">
    <text evidence="8">Pyrimidine metabolism; UMP biosynthesis via de novo pathway; (S)-dihydroorotate from bicarbonate: step 1/3.</text>
</comment>
<comment type="subunit">
    <text evidence="8">Composed of two chains; the small (or glutamine) chain promotes the hydrolysis of glutamine to ammonia, which is used by the large (or ammonia) chain to synthesize carbamoyl phosphate. Tetramer of heterodimers (alpha,beta)4.</text>
</comment>
<dbReference type="InterPro" id="IPR017926">
    <property type="entry name" value="GATASE"/>
</dbReference>
<dbReference type="EMBL" id="JAIQUM010000042">
    <property type="protein sequence ID" value="MBZ5751945.1"/>
    <property type="molecule type" value="Genomic_DNA"/>
</dbReference>
<evidence type="ECO:0000259" key="9">
    <source>
        <dbReference type="SMART" id="SM01097"/>
    </source>
</evidence>
<keyword evidence="11" id="KW-1185">Reference proteome</keyword>
<dbReference type="EC" id="6.3.5.5" evidence="8"/>
<dbReference type="Gene3D" id="3.40.50.880">
    <property type="match status" value="1"/>
</dbReference>
<dbReference type="PROSITE" id="PS51273">
    <property type="entry name" value="GATASE_TYPE_1"/>
    <property type="match status" value="1"/>
</dbReference>
<dbReference type="Pfam" id="PF00988">
    <property type="entry name" value="CPSase_sm_chain"/>
    <property type="match status" value="1"/>
</dbReference>
<dbReference type="SUPFAM" id="SSF52317">
    <property type="entry name" value="Class I glutamine amidotransferase-like"/>
    <property type="match status" value="1"/>
</dbReference>